<feature type="domain" description="GST C-terminal" evidence="8">
    <location>
        <begin position="123"/>
        <end position="271"/>
    </location>
</feature>
<evidence type="ECO:0000313" key="10">
    <source>
        <dbReference type="Proteomes" id="UP001432027"/>
    </source>
</evidence>
<dbReference type="GO" id="GO:0004364">
    <property type="term" value="F:glutathione transferase activity"/>
    <property type="evidence" value="ECO:0007669"/>
    <property type="project" value="UniProtKB-UniRule"/>
</dbReference>
<evidence type="ECO:0000256" key="3">
    <source>
        <dbReference type="ARBA" id="ARBA00047960"/>
    </source>
</evidence>
<dbReference type="EC" id="1.8.5.1" evidence="6"/>
<dbReference type="PANTHER" id="PTHR43968:SF6">
    <property type="entry name" value="GLUTATHIONE S-TRANSFERASE OMEGA"/>
    <property type="match status" value="1"/>
</dbReference>
<evidence type="ECO:0000256" key="1">
    <source>
        <dbReference type="ARBA" id="ARBA00011067"/>
    </source>
</evidence>
<dbReference type="Proteomes" id="UP001432027">
    <property type="component" value="Unassembled WGS sequence"/>
</dbReference>
<comment type="catalytic activity">
    <reaction evidence="4 6">
        <text>methylarsonate + 2 glutathione + H(+) = methylarsonous acid + glutathione disulfide + H2O</text>
        <dbReference type="Rhea" id="RHEA:15969"/>
        <dbReference type="ChEBI" id="CHEBI:15377"/>
        <dbReference type="ChEBI" id="CHEBI:15378"/>
        <dbReference type="ChEBI" id="CHEBI:17826"/>
        <dbReference type="ChEBI" id="CHEBI:33409"/>
        <dbReference type="ChEBI" id="CHEBI:57925"/>
        <dbReference type="ChEBI" id="CHEBI:58297"/>
        <dbReference type="EC" id="1.20.4.2"/>
    </reaction>
</comment>
<dbReference type="Pfam" id="PF13410">
    <property type="entry name" value="GST_C_2"/>
    <property type="match status" value="1"/>
</dbReference>
<evidence type="ECO:0000256" key="6">
    <source>
        <dbReference type="RuleBase" id="RU368071"/>
    </source>
</evidence>
<feature type="domain" description="GST N-terminal" evidence="7">
    <location>
        <begin position="39"/>
        <end position="118"/>
    </location>
</feature>
<dbReference type="AlphaFoldDB" id="A0AAV5TIJ3"/>
<dbReference type="SUPFAM" id="SSF52833">
    <property type="entry name" value="Thioredoxin-like"/>
    <property type="match status" value="1"/>
</dbReference>
<comment type="caution">
    <text evidence="9">The sequence shown here is derived from an EMBL/GenBank/DDBJ whole genome shotgun (WGS) entry which is preliminary data.</text>
</comment>
<dbReference type="InterPro" id="IPR040079">
    <property type="entry name" value="Glutathione_S-Trfase"/>
</dbReference>
<dbReference type="InterPro" id="IPR050983">
    <property type="entry name" value="GST_Omega/HSP26"/>
</dbReference>
<name>A0AAV5TIJ3_9BILA</name>
<dbReference type="GO" id="GO:0050610">
    <property type="term" value="F:methylarsonate reductase activity"/>
    <property type="evidence" value="ECO:0007669"/>
    <property type="project" value="UniProtKB-UniRule"/>
</dbReference>
<dbReference type="EC" id="1.20.4.2" evidence="6"/>
<dbReference type="PRINTS" id="PR01625">
    <property type="entry name" value="GSTRNSFRASEO"/>
</dbReference>
<sequence length="281" mass="31595">RKVSTSWLVSLAMPSSSLQNKESPALKRGDAEPAPLGAGFPRLYSHRFCPFSQRIQIYLEKKEIRREIVNVNVVNSKPEWYFNKNQKGSVPTFELDGKVLFESLIVCEYLDDIFPSTSILSTDPYTRARQKILVEQLSVVQGGFSAIFIALKSGKTDADVREAIEKFTSALNDCEKVAESDAPFFAGSAPGFPDYMIFPYFDRVWAMATGVVPELRPALVDDVKQFTVSDFPGSDTWPRLTRWFDAVQRLEEIKASRQPHDSQVAFLKTYVSGAPDYDIGI</sequence>
<dbReference type="SUPFAM" id="SSF47616">
    <property type="entry name" value="GST C-terminal domain-like"/>
    <property type="match status" value="1"/>
</dbReference>
<dbReference type="GO" id="GO:0045174">
    <property type="term" value="F:glutathione dehydrogenase (ascorbate) activity"/>
    <property type="evidence" value="ECO:0007669"/>
    <property type="project" value="UniProtKB-UniRule"/>
</dbReference>
<dbReference type="InterPro" id="IPR005442">
    <property type="entry name" value="GST_omega"/>
</dbReference>
<evidence type="ECO:0000259" key="8">
    <source>
        <dbReference type="PROSITE" id="PS50405"/>
    </source>
</evidence>
<evidence type="ECO:0000313" key="9">
    <source>
        <dbReference type="EMBL" id="GMS94154.1"/>
    </source>
</evidence>
<comment type="catalytic activity">
    <reaction evidence="5 6">
        <text>L-dehydroascorbate + 2 glutathione = glutathione disulfide + L-ascorbate</text>
        <dbReference type="Rhea" id="RHEA:24424"/>
        <dbReference type="ChEBI" id="CHEBI:38290"/>
        <dbReference type="ChEBI" id="CHEBI:57925"/>
        <dbReference type="ChEBI" id="CHEBI:58297"/>
        <dbReference type="ChEBI" id="CHEBI:58539"/>
        <dbReference type="EC" id="1.8.5.1"/>
    </reaction>
</comment>
<dbReference type="InterPro" id="IPR004045">
    <property type="entry name" value="Glutathione_S-Trfase_N"/>
</dbReference>
<keyword evidence="6" id="KW-0808">Transferase</keyword>
<comment type="function">
    <text evidence="6">Exhibits glutathione-dependent thiol transferase activity. Has high dehydroascorbate reductase activity and may contribute to the recycling of ascorbic acid. Participates in the biotransformation of inorganic arsenic and reduces monomethylarsonic acid (MMA).</text>
</comment>
<comment type="similarity">
    <text evidence="1 6">Belongs to the GST superfamily. Omega family.</text>
</comment>
<dbReference type="Pfam" id="PF13417">
    <property type="entry name" value="GST_N_3"/>
    <property type="match status" value="1"/>
</dbReference>
<comment type="catalytic activity">
    <reaction evidence="3 6">
        <text>RX + glutathione = an S-substituted glutathione + a halide anion + H(+)</text>
        <dbReference type="Rhea" id="RHEA:16437"/>
        <dbReference type="ChEBI" id="CHEBI:15378"/>
        <dbReference type="ChEBI" id="CHEBI:16042"/>
        <dbReference type="ChEBI" id="CHEBI:17792"/>
        <dbReference type="ChEBI" id="CHEBI:57925"/>
        <dbReference type="ChEBI" id="CHEBI:90779"/>
        <dbReference type="EC" id="2.5.1.18"/>
    </reaction>
</comment>
<keyword evidence="10" id="KW-1185">Reference proteome</keyword>
<accession>A0AAV5TIJ3</accession>
<evidence type="ECO:0000256" key="4">
    <source>
        <dbReference type="ARBA" id="ARBA00048353"/>
    </source>
</evidence>
<evidence type="ECO:0000256" key="2">
    <source>
        <dbReference type="ARBA" id="ARBA00023002"/>
    </source>
</evidence>
<gene>
    <name evidence="9" type="ORF">PENTCL1PPCAC_16329</name>
</gene>
<dbReference type="PROSITE" id="PS50405">
    <property type="entry name" value="GST_CTER"/>
    <property type="match status" value="1"/>
</dbReference>
<dbReference type="Gene3D" id="3.40.30.10">
    <property type="entry name" value="Glutaredoxin"/>
    <property type="match status" value="1"/>
</dbReference>
<feature type="non-terminal residue" evidence="9">
    <location>
        <position position="1"/>
    </location>
</feature>
<dbReference type="PANTHER" id="PTHR43968">
    <property type="match status" value="1"/>
</dbReference>
<evidence type="ECO:0000256" key="5">
    <source>
        <dbReference type="ARBA" id="ARBA00049544"/>
    </source>
</evidence>
<dbReference type="Gene3D" id="1.20.1050.10">
    <property type="match status" value="1"/>
</dbReference>
<organism evidence="9 10">
    <name type="scientific">Pristionchus entomophagus</name>
    <dbReference type="NCBI Taxonomy" id="358040"/>
    <lineage>
        <taxon>Eukaryota</taxon>
        <taxon>Metazoa</taxon>
        <taxon>Ecdysozoa</taxon>
        <taxon>Nematoda</taxon>
        <taxon>Chromadorea</taxon>
        <taxon>Rhabditida</taxon>
        <taxon>Rhabditina</taxon>
        <taxon>Diplogasteromorpha</taxon>
        <taxon>Diplogasteroidea</taxon>
        <taxon>Neodiplogasteridae</taxon>
        <taxon>Pristionchus</taxon>
    </lineage>
</organism>
<dbReference type="InterPro" id="IPR036282">
    <property type="entry name" value="Glutathione-S-Trfase_C_sf"/>
</dbReference>
<dbReference type="GO" id="GO:0006749">
    <property type="term" value="P:glutathione metabolic process"/>
    <property type="evidence" value="ECO:0007669"/>
    <property type="project" value="UniProtKB-UniRule"/>
</dbReference>
<proteinExistence type="inferred from homology"/>
<protein>
    <recommendedName>
        <fullName evidence="6">Glutathione S-transferase omega</fullName>
        <shortName evidence="6">GSTO</shortName>
        <ecNumber evidence="6">1.20.4.2</ecNumber>
        <ecNumber evidence="6">1.8.5.1</ecNumber>
        <ecNumber evidence="6">2.5.1.18</ecNumber>
    </recommendedName>
    <alternativeName>
        <fullName evidence="6">Glutathione-dependent dehydroascorbate reductase</fullName>
    </alternativeName>
    <alternativeName>
        <fullName evidence="6">Monomethylarsonic acid reductase</fullName>
    </alternativeName>
</protein>
<dbReference type="GO" id="GO:0005737">
    <property type="term" value="C:cytoplasm"/>
    <property type="evidence" value="ECO:0007669"/>
    <property type="project" value="InterPro"/>
</dbReference>
<dbReference type="InterPro" id="IPR036249">
    <property type="entry name" value="Thioredoxin-like_sf"/>
</dbReference>
<feature type="non-terminal residue" evidence="9">
    <location>
        <position position="281"/>
    </location>
</feature>
<reference evidence="9" key="1">
    <citation type="submission" date="2023-10" db="EMBL/GenBank/DDBJ databases">
        <title>Genome assembly of Pristionchus species.</title>
        <authorList>
            <person name="Yoshida K."/>
            <person name="Sommer R.J."/>
        </authorList>
    </citation>
    <scope>NUCLEOTIDE SEQUENCE</scope>
    <source>
        <strain evidence="9">RS0144</strain>
    </source>
</reference>
<dbReference type="SFLD" id="SFLDG00358">
    <property type="entry name" value="Main_(cytGST)"/>
    <property type="match status" value="1"/>
</dbReference>
<dbReference type="PROSITE" id="PS50404">
    <property type="entry name" value="GST_NTER"/>
    <property type="match status" value="1"/>
</dbReference>
<dbReference type="EC" id="2.5.1.18" evidence="6"/>
<evidence type="ECO:0000259" key="7">
    <source>
        <dbReference type="PROSITE" id="PS50404"/>
    </source>
</evidence>
<dbReference type="InterPro" id="IPR010987">
    <property type="entry name" value="Glutathione-S-Trfase_C-like"/>
</dbReference>
<dbReference type="FunFam" id="3.40.30.10:FF:000123">
    <property type="entry name" value="Glutathione transferase o1"/>
    <property type="match status" value="1"/>
</dbReference>
<keyword evidence="2 6" id="KW-0560">Oxidoreductase</keyword>
<dbReference type="FunFam" id="1.20.1050.10:FF:000009">
    <property type="entry name" value="Glutathione S-transferase omega-1"/>
    <property type="match status" value="1"/>
</dbReference>
<dbReference type="SFLD" id="SFLDS00019">
    <property type="entry name" value="Glutathione_Transferase_(cytos"/>
    <property type="match status" value="1"/>
</dbReference>
<dbReference type="EMBL" id="BTSX01000004">
    <property type="protein sequence ID" value="GMS94154.1"/>
    <property type="molecule type" value="Genomic_DNA"/>
</dbReference>